<dbReference type="PROSITE" id="PS50109">
    <property type="entry name" value="HIS_KIN"/>
    <property type="match status" value="1"/>
</dbReference>
<dbReference type="InterPro" id="IPR001789">
    <property type="entry name" value="Sig_transdc_resp-reg_receiver"/>
</dbReference>
<evidence type="ECO:0000259" key="19">
    <source>
        <dbReference type="PROSITE" id="PS50110"/>
    </source>
</evidence>
<dbReference type="EC" id="2.7.13.3" evidence="3"/>
<dbReference type="GO" id="GO:0005886">
    <property type="term" value="C:plasma membrane"/>
    <property type="evidence" value="ECO:0007669"/>
    <property type="project" value="UniProtKB-SubCell"/>
</dbReference>
<dbReference type="InterPro" id="IPR036097">
    <property type="entry name" value="HisK_dim/P_sf"/>
</dbReference>
<dbReference type="GO" id="GO:0005524">
    <property type="term" value="F:ATP binding"/>
    <property type="evidence" value="ECO:0007669"/>
    <property type="project" value="UniProtKB-KW"/>
</dbReference>
<dbReference type="CDD" id="cd00082">
    <property type="entry name" value="HisKA"/>
    <property type="match status" value="1"/>
</dbReference>
<keyword evidence="6" id="KW-0812">Transmembrane</keyword>
<dbReference type="SMART" id="SM00388">
    <property type="entry name" value="HisKA"/>
    <property type="match status" value="1"/>
</dbReference>
<keyword evidence="12" id="KW-0843">Virulence</keyword>
<keyword evidence="11" id="KW-0902">Two-component regulatory system</keyword>
<dbReference type="Gene3D" id="1.20.120.160">
    <property type="entry name" value="HPT domain"/>
    <property type="match status" value="1"/>
</dbReference>
<comment type="caution">
    <text evidence="21">The sequence shown here is derived from an EMBL/GenBank/DDBJ whole genome shotgun (WGS) entry which is preliminary data.</text>
</comment>
<keyword evidence="8" id="KW-0547">Nucleotide-binding</keyword>
<evidence type="ECO:0000256" key="14">
    <source>
        <dbReference type="ARBA" id="ARBA00058004"/>
    </source>
</evidence>
<keyword evidence="22" id="KW-1185">Reference proteome</keyword>
<comment type="function">
    <text evidence="14">Member of the two-component regulatory system BvgS/BvgA. Phosphorylates BvgA via a four-step phosphorelay in response to environmental signals.</text>
</comment>
<dbReference type="SMART" id="SM00387">
    <property type="entry name" value="HATPase_c"/>
    <property type="match status" value="1"/>
</dbReference>
<evidence type="ECO:0000256" key="5">
    <source>
        <dbReference type="ARBA" id="ARBA00022553"/>
    </source>
</evidence>
<feature type="modified residue" description="Phosphohistidine" evidence="16">
    <location>
        <position position="481"/>
    </location>
</feature>
<dbReference type="Pfam" id="PF00072">
    <property type="entry name" value="Response_reg"/>
    <property type="match status" value="1"/>
</dbReference>
<keyword evidence="4" id="KW-1003">Cell membrane</keyword>
<dbReference type="FunFam" id="3.30.565.10:FF:000010">
    <property type="entry name" value="Sensor histidine kinase RcsC"/>
    <property type="match status" value="1"/>
</dbReference>
<organism evidence="21 22">
    <name type="scientific">Pollutimonas nitritireducens</name>
    <dbReference type="NCBI Taxonomy" id="2045209"/>
    <lineage>
        <taxon>Bacteria</taxon>
        <taxon>Pseudomonadati</taxon>
        <taxon>Pseudomonadota</taxon>
        <taxon>Betaproteobacteria</taxon>
        <taxon>Burkholderiales</taxon>
        <taxon>Alcaligenaceae</taxon>
        <taxon>Pollutimonas</taxon>
    </lineage>
</organism>
<evidence type="ECO:0000256" key="17">
    <source>
        <dbReference type="PROSITE-ProRule" id="PRU00169"/>
    </source>
</evidence>
<evidence type="ECO:0000256" key="7">
    <source>
        <dbReference type="ARBA" id="ARBA00022729"/>
    </source>
</evidence>
<dbReference type="PROSITE" id="PS50894">
    <property type="entry name" value="HPT"/>
    <property type="match status" value="1"/>
</dbReference>
<feature type="domain" description="Response regulatory" evidence="19">
    <location>
        <begin position="283"/>
        <end position="402"/>
    </location>
</feature>
<dbReference type="SUPFAM" id="SSF47226">
    <property type="entry name" value="Histidine-containing phosphotransfer domain, HPT domain"/>
    <property type="match status" value="1"/>
</dbReference>
<dbReference type="InterPro" id="IPR003661">
    <property type="entry name" value="HisK_dim/P_dom"/>
</dbReference>
<keyword evidence="7" id="KW-0732">Signal</keyword>
<dbReference type="InterPro" id="IPR004358">
    <property type="entry name" value="Sig_transdc_His_kin-like_C"/>
</dbReference>
<evidence type="ECO:0000259" key="18">
    <source>
        <dbReference type="PROSITE" id="PS50109"/>
    </source>
</evidence>
<dbReference type="InterPro" id="IPR011006">
    <property type="entry name" value="CheY-like_superfamily"/>
</dbReference>
<dbReference type="InterPro" id="IPR003594">
    <property type="entry name" value="HATPase_dom"/>
</dbReference>
<evidence type="ECO:0000256" key="6">
    <source>
        <dbReference type="ARBA" id="ARBA00022692"/>
    </source>
</evidence>
<dbReference type="InterPro" id="IPR036641">
    <property type="entry name" value="HPT_dom_sf"/>
</dbReference>
<evidence type="ECO:0000256" key="4">
    <source>
        <dbReference type="ARBA" id="ARBA00022475"/>
    </source>
</evidence>
<dbReference type="SMART" id="SM00448">
    <property type="entry name" value="REC"/>
    <property type="match status" value="1"/>
</dbReference>
<feature type="domain" description="Histidine kinase" evidence="18">
    <location>
        <begin position="38"/>
        <end position="259"/>
    </location>
</feature>
<comment type="subcellular location">
    <subcellularLocation>
        <location evidence="2">Cell membrane</location>
        <topology evidence="2">Multi-pass membrane protein</topology>
    </subcellularLocation>
</comment>
<reference evidence="21 22" key="1">
    <citation type="submission" date="2017-10" db="EMBL/GenBank/DDBJ databases">
        <title>Two draft genome sequences of Pusillimonas sp. strains isolated from a nitrate- and radionuclide-contaminated groundwater in Russia.</title>
        <authorList>
            <person name="Grouzdev D.S."/>
            <person name="Tourova T.P."/>
            <person name="Goeva M.A."/>
            <person name="Babich T.L."/>
            <person name="Sokolova D.S."/>
            <person name="Abdullin R."/>
            <person name="Poltaraus A.B."/>
            <person name="Toshchakov S.V."/>
            <person name="Nazina T.N."/>
        </authorList>
    </citation>
    <scope>NUCLEOTIDE SEQUENCE [LARGE SCALE GENOMIC DNA]</scope>
    <source>
        <strain evidence="21 22">JR1/69-2-13</strain>
    </source>
</reference>
<comment type="catalytic activity">
    <reaction evidence="1">
        <text>ATP + protein L-histidine = ADP + protein N-phospho-L-histidine.</text>
        <dbReference type="EC" id="2.7.13.3"/>
    </reaction>
</comment>
<dbReference type="Pfam" id="PF02518">
    <property type="entry name" value="HATPase_c"/>
    <property type="match status" value="1"/>
</dbReference>
<dbReference type="SUPFAM" id="SSF55874">
    <property type="entry name" value="ATPase domain of HSP90 chaperone/DNA topoisomerase II/histidine kinase"/>
    <property type="match status" value="1"/>
</dbReference>
<dbReference type="InterPro" id="IPR036890">
    <property type="entry name" value="HATPase_C_sf"/>
</dbReference>
<keyword evidence="5 17" id="KW-0597">Phosphoprotein</keyword>
<evidence type="ECO:0000256" key="11">
    <source>
        <dbReference type="ARBA" id="ARBA00023012"/>
    </source>
</evidence>
<accession>A0A2N4UDC4</accession>
<dbReference type="PRINTS" id="PR00344">
    <property type="entry name" value="BCTRLSENSOR"/>
</dbReference>
<evidence type="ECO:0000256" key="15">
    <source>
        <dbReference type="ARBA" id="ARBA00070152"/>
    </source>
</evidence>
<dbReference type="Gene3D" id="1.10.287.130">
    <property type="match status" value="1"/>
</dbReference>
<evidence type="ECO:0000313" key="22">
    <source>
        <dbReference type="Proteomes" id="UP000234328"/>
    </source>
</evidence>
<keyword evidence="9" id="KW-0067">ATP-binding</keyword>
<dbReference type="CDD" id="cd00088">
    <property type="entry name" value="HPT"/>
    <property type="match status" value="1"/>
</dbReference>
<evidence type="ECO:0000256" key="2">
    <source>
        <dbReference type="ARBA" id="ARBA00004651"/>
    </source>
</evidence>
<dbReference type="GO" id="GO:0000155">
    <property type="term" value="F:phosphorelay sensor kinase activity"/>
    <property type="evidence" value="ECO:0007669"/>
    <property type="project" value="InterPro"/>
</dbReference>
<dbReference type="EMBL" id="PDNV01000009">
    <property type="protein sequence ID" value="PLC53011.1"/>
    <property type="molecule type" value="Genomic_DNA"/>
</dbReference>
<dbReference type="InterPro" id="IPR005467">
    <property type="entry name" value="His_kinase_dom"/>
</dbReference>
<keyword evidence="10" id="KW-1133">Transmembrane helix</keyword>
<evidence type="ECO:0000256" key="8">
    <source>
        <dbReference type="ARBA" id="ARBA00022741"/>
    </source>
</evidence>
<keyword evidence="13" id="KW-0472">Membrane</keyword>
<evidence type="ECO:0000256" key="3">
    <source>
        <dbReference type="ARBA" id="ARBA00012438"/>
    </source>
</evidence>
<dbReference type="PROSITE" id="PS50110">
    <property type="entry name" value="RESPONSE_REGULATORY"/>
    <property type="match status" value="1"/>
</dbReference>
<evidence type="ECO:0000313" key="21">
    <source>
        <dbReference type="EMBL" id="PLC53011.1"/>
    </source>
</evidence>
<evidence type="ECO:0000256" key="1">
    <source>
        <dbReference type="ARBA" id="ARBA00000085"/>
    </source>
</evidence>
<dbReference type="Proteomes" id="UP000234328">
    <property type="component" value="Unassembled WGS sequence"/>
</dbReference>
<evidence type="ECO:0000256" key="13">
    <source>
        <dbReference type="ARBA" id="ARBA00023136"/>
    </source>
</evidence>
<dbReference type="SUPFAM" id="SSF52172">
    <property type="entry name" value="CheY-like"/>
    <property type="match status" value="1"/>
</dbReference>
<evidence type="ECO:0000256" key="10">
    <source>
        <dbReference type="ARBA" id="ARBA00022989"/>
    </source>
</evidence>
<dbReference type="AlphaFoldDB" id="A0A2N4UDC4"/>
<dbReference type="PANTHER" id="PTHR45339">
    <property type="entry name" value="HYBRID SIGNAL TRANSDUCTION HISTIDINE KINASE J"/>
    <property type="match status" value="1"/>
</dbReference>
<dbReference type="Pfam" id="PF01627">
    <property type="entry name" value="Hpt"/>
    <property type="match status" value="1"/>
</dbReference>
<proteinExistence type="predicted"/>
<feature type="domain" description="HPt" evidence="20">
    <location>
        <begin position="442"/>
        <end position="541"/>
    </location>
</feature>
<evidence type="ECO:0000256" key="16">
    <source>
        <dbReference type="PROSITE-ProRule" id="PRU00110"/>
    </source>
</evidence>
<sequence>MLVLAIVIPMWMYYTFHLVCRFRRIEEKAQAGNVFMASLSHELRTPLSGVSGAVQLLQDTKLDERQREYARMISYANTTLLEVLDDMLNYSRIESGKYEAQIVPFDVHAVIDDMLSLQTIQAQKRGIALIRDIDRDVPVVIMGDRRKLNQVLLNIIGNAIKFTDEGSVTIAVTAHPSRAQRVMLHFSITDTGIGVPSEQCAEVFKPFVQVEHLVHGRRGGTGLGLAICRRLIDGMGGDIRLDSKLNEGSRIRFHLEFDSAASMPATASRSIARSTASDAGSLTVLLVEDDEINRLVCTRYLASNGHHPLVAGDGRQVLHILQSRDRVDAILMDMNLPGTSGIDLAMQIREMQGGMWKQVPVIVMSADLSGNVMERSLLAGMSAFLRKPFTSLQLNETLRTVTAGRNNVTIVPADHATSSFGAAKAPSLLDAAWVETEIGELGVAMMLELLNIFRAGVATDLGAIDAAVLRKDWISVAGDAHRLRSAAGNLGMTFVVDAARQLEIATNGPIVNEPVMDHLISELARLCHASCDELRSSLLAAHHNVPLATDGDD</sequence>
<dbReference type="Gene3D" id="3.40.50.2300">
    <property type="match status" value="1"/>
</dbReference>
<evidence type="ECO:0000256" key="12">
    <source>
        <dbReference type="ARBA" id="ARBA00023026"/>
    </source>
</evidence>
<evidence type="ECO:0000256" key="9">
    <source>
        <dbReference type="ARBA" id="ARBA00022840"/>
    </source>
</evidence>
<gene>
    <name evidence="21" type="ORF">CR155_14480</name>
</gene>
<evidence type="ECO:0000259" key="20">
    <source>
        <dbReference type="PROSITE" id="PS50894"/>
    </source>
</evidence>
<name>A0A2N4UDC4_9BURK</name>
<dbReference type="CDD" id="cd17546">
    <property type="entry name" value="REC_hyHK_CKI1_RcsC-like"/>
    <property type="match status" value="1"/>
</dbReference>
<dbReference type="InterPro" id="IPR008207">
    <property type="entry name" value="Sig_transdc_His_kin_Hpt_dom"/>
</dbReference>
<dbReference type="PANTHER" id="PTHR45339:SF1">
    <property type="entry name" value="HYBRID SIGNAL TRANSDUCTION HISTIDINE KINASE J"/>
    <property type="match status" value="1"/>
</dbReference>
<feature type="modified residue" description="4-aspartylphosphate" evidence="17">
    <location>
        <position position="333"/>
    </location>
</feature>
<dbReference type="SUPFAM" id="SSF47384">
    <property type="entry name" value="Homodimeric domain of signal transducing histidine kinase"/>
    <property type="match status" value="1"/>
</dbReference>
<dbReference type="Gene3D" id="3.30.565.10">
    <property type="entry name" value="Histidine kinase-like ATPase, C-terminal domain"/>
    <property type="match status" value="1"/>
</dbReference>
<dbReference type="Pfam" id="PF00512">
    <property type="entry name" value="HisKA"/>
    <property type="match status" value="1"/>
</dbReference>
<protein>
    <recommendedName>
        <fullName evidence="15">Virulence sensor protein BvgS</fullName>
        <ecNumber evidence="3">2.7.13.3</ecNumber>
    </recommendedName>
</protein>